<dbReference type="InterPro" id="IPR036396">
    <property type="entry name" value="Cyt_P450_sf"/>
</dbReference>
<dbReference type="CDD" id="cd11061">
    <property type="entry name" value="CYP67-like"/>
    <property type="match status" value="1"/>
</dbReference>
<evidence type="ECO:0008006" key="17">
    <source>
        <dbReference type="Google" id="ProtNLM"/>
    </source>
</evidence>
<evidence type="ECO:0000313" key="16">
    <source>
        <dbReference type="Proteomes" id="UP001271007"/>
    </source>
</evidence>
<dbReference type="InterPro" id="IPR002401">
    <property type="entry name" value="Cyt_P450_E_grp-I"/>
</dbReference>
<feature type="binding site" description="axial binding residue" evidence="13">
    <location>
        <position position="459"/>
    </location>
    <ligand>
        <name>heme</name>
        <dbReference type="ChEBI" id="CHEBI:30413"/>
    </ligand>
    <ligandPart>
        <name>Fe</name>
        <dbReference type="ChEBI" id="CHEBI:18248"/>
    </ligandPart>
</feature>
<dbReference type="InterPro" id="IPR017972">
    <property type="entry name" value="Cyt_P450_CS"/>
</dbReference>
<accession>A0AAJ0GFW2</accession>
<evidence type="ECO:0000313" key="15">
    <source>
        <dbReference type="EMBL" id="KAK3056727.1"/>
    </source>
</evidence>
<gene>
    <name evidence="15" type="ORF">LTR09_002520</name>
</gene>
<evidence type="ECO:0000256" key="1">
    <source>
        <dbReference type="ARBA" id="ARBA00001971"/>
    </source>
</evidence>
<dbReference type="GO" id="GO:0016705">
    <property type="term" value="F:oxidoreductase activity, acting on paired donors, with incorporation or reduction of molecular oxygen"/>
    <property type="evidence" value="ECO:0007669"/>
    <property type="project" value="InterPro"/>
</dbReference>
<evidence type="ECO:0000256" key="3">
    <source>
        <dbReference type="ARBA" id="ARBA00004685"/>
    </source>
</evidence>
<keyword evidence="6" id="KW-0812">Transmembrane</keyword>
<evidence type="ECO:0000256" key="10">
    <source>
        <dbReference type="ARBA" id="ARBA00023004"/>
    </source>
</evidence>
<dbReference type="PANTHER" id="PTHR24305">
    <property type="entry name" value="CYTOCHROME P450"/>
    <property type="match status" value="1"/>
</dbReference>
<keyword evidence="5 13" id="KW-0349">Heme</keyword>
<evidence type="ECO:0000256" key="4">
    <source>
        <dbReference type="ARBA" id="ARBA00010617"/>
    </source>
</evidence>
<evidence type="ECO:0000256" key="8">
    <source>
        <dbReference type="ARBA" id="ARBA00022989"/>
    </source>
</evidence>
<dbReference type="AlphaFoldDB" id="A0AAJ0GFW2"/>
<evidence type="ECO:0000256" key="11">
    <source>
        <dbReference type="ARBA" id="ARBA00023033"/>
    </source>
</evidence>
<keyword evidence="8" id="KW-1133">Transmembrane helix</keyword>
<evidence type="ECO:0000256" key="12">
    <source>
        <dbReference type="ARBA" id="ARBA00023136"/>
    </source>
</evidence>
<comment type="cofactor">
    <cofactor evidence="1 13">
        <name>heme</name>
        <dbReference type="ChEBI" id="CHEBI:30413"/>
    </cofactor>
</comment>
<proteinExistence type="inferred from homology"/>
<dbReference type="Pfam" id="PF00067">
    <property type="entry name" value="p450"/>
    <property type="match status" value="1"/>
</dbReference>
<evidence type="ECO:0000256" key="7">
    <source>
        <dbReference type="ARBA" id="ARBA00022723"/>
    </source>
</evidence>
<dbReference type="GO" id="GO:0020037">
    <property type="term" value="F:heme binding"/>
    <property type="evidence" value="ECO:0007669"/>
    <property type="project" value="InterPro"/>
</dbReference>
<dbReference type="InterPro" id="IPR001128">
    <property type="entry name" value="Cyt_P450"/>
</dbReference>
<keyword evidence="9 14" id="KW-0560">Oxidoreductase</keyword>
<sequence>MAGTFYLLGSITVLVLLSLLPLSVAGYVIYQLCFHPLAKYPGPLLGRITPLYDLYHAYKGDKHLLLYQLHQRYGTTIRFSPNTLSINDPAALKAIYSHSSNVAKGEFYRGFRATPNAVSTLLATEKQQHAKKRRVMGQAFSDQALRGLEQYVLEHVQKLVDKIDGAVSESSADSKGWSATVDMRAWCNWLVFDIMGDLVFAKSFDTLGLAENRSAITLLTHASRRNYSIGAVPALAHSGLEKVLPPFKKLALHRQQYFAFGKKHVMARLGDLADAVESSKKDIFSLLLRAKDPETGEGFSTPELLMEGNTLIVAGSDTSSTTMAAALYYLTSNPEMLSRLQKEVRETFSSADQIRHGTQLQSCAYLRACIDETMRMTPAVPGLLTREVLPGGLSIPALGLELPAGINIGICVYSIHHHAAYVINPFKYDPARWLKGDHAQDKDALHAVFNPFSLGNRACLGKPLVYMELSIAIARLIWEYDMRLSPDQKVDPAIAKEIRQGLRRSHEYQVQDWFLSNNFGPSMEFKARVTSH</sequence>
<dbReference type="PRINTS" id="PR00385">
    <property type="entry name" value="P450"/>
</dbReference>
<dbReference type="Proteomes" id="UP001271007">
    <property type="component" value="Unassembled WGS sequence"/>
</dbReference>
<dbReference type="Gene3D" id="1.10.630.10">
    <property type="entry name" value="Cytochrome P450"/>
    <property type="match status" value="1"/>
</dbReference>
<protein>
    <recommendedName>
        <fullName evidence="17">Cytochrome P450</fullName>
    </recommendedName>
</protein>
<keyword evidence="10 13" id="KW-0408">Iron</keyword>
<evidence type="ECO:0000256" key="5">
    <source>
        <dbReference type="ARBA" id="ARBA00022617"/>
    </source>
</evidence>
<evidence type="ECO:0000256" key="14">
    <source>
        <dbReference type="RuleBase" id="RU000461"/>
    </source>
</evidence>
<dbReference type="PANTHER" id="PTHR24305:SF237">
    <property type="entry name" value="CYTOCHROME P450 MONOOXYGENASE ATNE-RELATED"/>
    <property type="match status" value="1"/>
</dbReference>
<comment type="subcellular location">
    <subcellularLocation>
        <location evidence="2">Membrane</location>
    </subcellularLocation>
</comment>
<evidence type="ECO:0000256" key="6">
    <source>
        <dbReference type="ARBA" id="ARBA00022692"/>
    </source>
</evidence>
<dbReference type="SUPFAM" id="SSF48264">
    <property type="entry name" value="Cytochrome P450"/>
    <property type="match status" value="1"/>
</dbReference>
<dbReference type="GO" id="GO:0005506">
    <property type="term" value="F:iron ion binding"/>
    <property type="evidence" value="ECO:0007669"/>
    <property type="project" value="InterPro"/>
</dbReference>
<dbReference type="GO" id="GO:1902181">
    <property type="term" value="P:verruculogen biosynthetic process"/>
    <property type="evidence" value="ECO:0007669"/>
    <property type="project" value="UniProtKB-ARBA"/>
</dbReference>
<keyword evidence="7 13" id="KW-0479">Metal-binding</keyword>
<evidence type="ECO:0000256" key="9">
    <source>
        <dbReference type="ARBA" id="ARBA00023002"/>
    </source>
</evidence>
<dbReference type="PROSITE" id="PS00086">
    <property type="entry name" value="CYTOCHROME_P450"/>
    <property type="match status" value="1"/>
</dbReference>
<keyword evidence="11 14" id="KW-0503">Monooxygenase</keyword>
<dbReference type="FunFam" id="1.10.630.10:FF:000063">
    <property type="entry name" value="Cytochrome P450 monooxygenase"/>
    <property type="match status" value="1"/>
</dbReference>
<comment type="caution">
    <text evidence="15">The sequence shown here is derived from an EMBL/GenBank/DDBJ whole genome shotgun (WGS) entry which is preliminary data.</text>
</comment>
<dbReference type="GO" id="GO:0004497">
    <property type="term" value="F:monooxygenase activity"/>
    <property type="evidence" value="ECO:0007669"/>
    <property type="project" value="UniProtKB-KW"/>
</dbReference>
<comment type="similarity">
    <text evidence="4 14">Belongs to the cytochrome P450 family.</text>
</comment>
<evidence type="ECO:0000256" key="2">
    <source>
        <dbReference type="ARBA" id="ARBA00004370"/>
    </source>
</evidence>
<dbReference type="EMBL" id="JAWDJX010000005">
    <property type="protein sequence ID" value="KAK3056727.1"/>
    <property type="molecule type" value="Genomic_DNA"/>
</dbReference>
<name>A0AAJ0GFW2_9PEZI</name>
<reference evidence="15" key="1">
    <citation type="submission" date="2023-04" db="EMBL/GenBank/DDBJ databases">
        <title>Black Yeasts Isolated from many extreme environments.</title>
        <authorList>
            <person name="Coleine C."/>
            <person name="Stajich J.E."/>
            <person name="Selbmann L."/>
        </authorList>
    </citation>
    <scope>NUCLEOTIDE SEQUENCE</scope>
    <source>
        <strain evidence="15">CCFEE 5312</strain>
    </source>
</reference>
<keyword evidence="12" id="KW-0472">Membrane</keyword>
<evidence type="ECO:0000256" key="13">
    <source>
        <dbReference type="PIRSR" id="PIRSR602401-1"/>
    </source>
</evidence>
<keyword evidence="16" id="KW-1185">Reference proteome</keyword>
<dbReference type="InterPro" id="IPR050121">
    <property type="entry name" value="Cytochrome_P450_monoxygenase"/>
</dbReference>
<dbReference type="GO" id="GO:0016020">
    <property type="term" value="C:membrane"/>
    <property type="evidence" value="ECO:0007669"/>
    <property type="project" value="UniProtKB-SubCell"/>
</dbReference>
<dbReference type="PRINTS" id="PR00463">
    <property type="entry name" value="EP450I"/>
</dbReference>
<organism evidence="15 16">
    <name type="scientific">Extremus antarcticus</name>
    <dbReference type="NCBI Taxonomy" id="702011"/>
    <lineage>
        <taxon>Eukaryota</taxon>
        <taxon>Fungi</taxon>
        <taxon>Dikarya</taxon>
        <taxon>Ascomycota</taxon>
        <taxon>Pezizomycotina</taxon>
        <taxon>Dothideomycetes</taxon>
        <taxon>Dothideomycetidae</taxon>
        <taxon>Mycosphaerellales</taxon>
        <taxon>Extremaceae</taxon>
        <taxon>Extremus</taxon>
    </lineage>
</organism>
<comment type="pathway">
    <text evidence="3">Mycotoxin biosynthesis.</text>
</comment>